<proteinExistence type="inferred from homology"/>
<dbReference type="PANTHER" id="PTHR16189">
    <property type="entry name" value="TRANSMEMBRANE PROTEIN 104-RELATED"/>
    <property type="match status" value="1"/>
</dbReference>
<dbReference type="STRING" id="50429.A0A2B4SA10"/>
<evidence type="ECO:0000256" key="1">
    <source>
        <dbReference type="ARBA" id="ARBA00004613"/>
    </source>
</evidence>
<keyword evidence="5" id="KW-1133">Transmembrane helix</keyword>
<feature type="transmembrane region" description="Helical" evidence="5">
    <location>
        <begin position="303"/>
        <end position="320"/>
    </location>
</feature>
<keyword evidence="8" id="KW-1185">Reference proteome</keyword>
<dbReference type="GO" id="GO:0005576">
    <property type="term" value="C:extracellular region"/>
    <property type="evidence" value="ECO:0007669"/>
    <property type="project" value="UniProtKB-SubCell"/>
</dbReference>
<evidence type="ECO:0000259" key="6">
    <source>
        <dbReference type="SMART" id="SM00737"/>
    </source>
</evidence>
<feature type="transmembrane region" description="Helical" evidence="5">
    <location>
        <begin position="436"/>
        <end position="457"/>
    </location>
</feature>
<dbReference type="AlphaFoldDB" id="A0A2B4SA10"/>
<feature type="domain" description="MD-2-related lipid-recognition" evidence="6">
    <location>
        <begin position="28"/>
        <end position="155"/>
    </location>
</feature>
<evidence type="ECO:0000256" key="5">
    <source>
        <dbReference type="SAM" id="Phobius"/>
    </source>
</evidence>
<evidence type="ECO:0000313" key="7">
    <source>
        <dbReference type="EMBL" id="PFX25873.1"/>
    </source>
</evidence>
<accession>A0A2B4SA10</accession>
<dbReference type="FunFam" id="2.60.40.770:FF:000001">
    <property type="entry name" value="NPC intracellular cholesterol transporter 2"/>
    <property type="match status" value="1"/>
</dbReference>
<feature type="transmembrane region" description="Helical" evidence="5">
    <location>
        <begin position="6"/>
        <end position="28"/>
    </location>
</feature>
<dbReference type="EMBL" id="LSMT01000140">
    <property type="protein sequence ID" value="PFX25873.1"/>
    <property type="molecule type" value="Genomic_DNA"/>
</dbReference>
<comment type="subcellular location">
    <subcellularLocation>
        <location evidence="1">Secreted</location>
    </subcellularLocation>
</comment>
<comment type="caution">
    <text evidence="7">The sequence shown here is derived from an EMBL/GenBank/DDBJ whole genome shotgun (WGS) entry which is preliminary data.</text>
</comment>
<evidence type="ECO:0000256" key="3">
    <source>
        <dbReference type="ARBA" id="ARBA00022525"/>
    </source>
</evidence>
<dbReference type="Pfam" id="PF02221">
    <property type="entry name" value="E1_DerP2_DerF2"/>
    <property type="match status" value="1"/>
</dbReference>
<dbReference type="InterPro" id="IPR014756">
    <property type="entry name" value="Ig_E-set"/>
</dbReference>
<name>A0A2B4SA10_STYPI</name>
<gene>
    <name evidence="7" type="primary">Npc2a</name>
    <name evidence="7" type="ORF">AWC38_SpisGene9498</name>
</gene>
<evidence type="ECO:0000256" key="4">
    <source>
        <dbReference type="SAM" id="MobiDB-lite"/>
    </source>
</evidence>
<feature type="transmembrane region" description="Helical" evidence="5">
    <location>
        <begin position="264"/>
        <end position="283"/>
    </location>
</feature>
<keyword evidence="5" id="KW-0812">Transmembrane</keyword>
<sequence>MAIKEATIVLFYLVAFHFSSVVGTHIHFSKCPEETQSYGTVVSVDITPCPSDPCVFKKGSVVNGTVTFKSQEQITNASLIKVYGKLPSLPWLPFPLDQPKACTGHGLECPLEPNVEYKAVISLEIKSMYPSTQLIAKMEMLDQNGKYVFCFEFPAKIESSSEEMTLVVLYFLELLQRSYQAKRQEVFETNVLTEEEGDPLNDAERNDDEEQNSKSEMELELCRNDKDVEDEVDMLRTTDDQDPIKNCPSLHTMAELFLQNGTKWLFEAIVLLMFVSVLINYALAGSQACLQLLNLRVDYGVSVFVWSCAFLIVFINFCVLPFVSLLTFMGGCLILIVIVWATLNIESQVGSVQIFGELKHIGQPLVFGTITMGGVVNILPVLFAKMKPCVSEIRGFYRSVIAGLLTCVTLTTFWLVTYGVSTTSPLTKVVTSNYAAYGWIPLLVQIFLIISVTVSFLTMGTGLKQIVDSWFVIFYPSAPTSWQEAKSKWEGIYRCVNSRCLMKTFLLLSLFGFVFAVAVLNPVGTASALRNVASLTSIAELGVFLIIMLRRAHGSEFSGEAPLQHRL</sequence>
<feature type="transmembrane region" description="Helical" evidence="5">
    <location>
        <begin position="532"/>
        <end position="549"/>
    </location>
</feature>
<keyword evidence="5" id="KW-0472">Membrane</keyword>
<feature type="transmembrane region" description="Helical" evidence="5">
    <location>
        <begin position="325"/>
        <end position="345"/>
    </location>
</feature>
<feature type="compositionally biased region" description="Acidic residues" evidence="4">
    <location>
        <begin position="193"/>
        <end position="210"/>
    </location>
</feature>
<dbReference type="PANTHER" id="PTHR16189:SF6">
    <property type="entry name" value="AMINO ACID TRANSPORTER TRANSMEMBRANE DOMAIN-CONTAINING PROTEIN"/>
    <property type="match status" value="1"/>
</dbReference>
<feature type="transmembrane region" description="Helical" evidence="5">
    <location>
        <begin position="365"/>
        <end position="384"/>
    </location>
</feature>
<protein>
    <submittedName>
        <fullName evidence="7">Protein NPC2-like</fullName>
    </submittedName>
</protein>
<dbReference type="Proteomes" id="UP000225706">
    <property type="component" value="Unassembled WGS sequence"/>
</dbReference>
<dbReference type="Gene3D" id="2.60.40.770">
    <property type="match status" value="1"/>
</dbReference>
<feature type="transmembrane region" description="Helical" evidence="5">
    <location>
        <begin position="396"/>
        <end position="416"/>
    </location>
</feature>
<evidence type="ECO:0000313" key="8">
    <source>
        <dbReference type="Proteomes" id="UP000225706"/>
    </source>
</evidence>
<dbReference type="OrthoDB" id="19473at2759"/>
<dbReference type="SUPFAM" id="SSF81296">
    <property type="entry name" value="E set domains"/>
    <property type="match status" value="1"/>
</dbReference>
<feature type="region of interest" description="Disordered" evidence="4">
    <location>
        <begin position="191"/>
        <end position="218"/>
    </location>
</feature>
<keyword evidence="3" id="KW-0964">Secreted</keyword>
<comment type="similarity">
    <text evidence="2">Belongs to the NPC2 family.</text>
</comment>
<reference evidence="8" key="1">
    <citation type="journal article" date="2017" name="bioRxiv">
        <title>Comparative analysis of the genomes of Stylophora pistillata and Acropora digitifera provides evidence for extensive differences between species of corals.</title>
        <authorList>
            <person name="Voolstra C.R."/>
            <person name="Li Y."/>
            <person name="Liew Y.J."/>
            <person name="Baumgarten S."/>
            <person name="Zoccola D."/>
            <person name="Flot J.-F."/>
            <person name="Tambutte S."/>
            <person name="Allemand D."/>
            <person name="Aranda M."/>
        </authorList>
    </citation>
    <scope>NUCLEOTIDE SEQUENCE [LARGE SCALE GENOMIC DNA]</scope>
</reference>
<evidence type="ECO:0000256" key="2">
    <source>
        <dbReference type="ARBA" id="ARBA00006370"/>
    </source>
</evidence>
<dbReference type="SMART" id="SM00737">
    <property type="entry name" value="ML"/>
    <property type="match status" value="1"/>
</dbReference>
<organism evidence="7 8">
    <name type="scientific">Stylophora pistillata</name>
    <name type="common">Smooth cauliflower coral</name>
    <dbReference type="NCBI Taxonomy" id="50429"/>
    <lineage>
        <taxon>Eukaryota</taxon>
        <taxon>Metazoa</taxon>
        <taxon>Cnidaria</taxon>
        <taxon>Anthozoa</taxon>
        <taxon>Hexacorallia</taxon>
        <taxon>Scleractinia</taxon>
        <taxon>Astrocoeniina</taxon>
        <taxon>Pocilloporidae</taxon>
        <taxon>Stylophora</taxon>
    </lineage>
</organism>
<feature type="transmembrane region" description="Helical" evidence="5">
    <location>
        <begin position="500"/>
        <end position="520"/>
    </location>
</feature>
<dbReference type="InterPro" id="IPR003172">
    <property type="entry name" value="ML_dom"/>
</dbReference>